<sequence>EGRRRVAAGPGGPARFRRQVHRRARGPWPRGGPRRPAAAAQAAAARGREGRE</sequence>
<dbReference type="Proteomes" id="UP001189429">
    <property type="component" value="Unassembled WGS sequence"/>
</dbReference>
<organism evidence="2 3">
    <name type="scientific">Prorocentrum cordatum</name>
    <dbReference type="NCBI Taxonomy" id="2364126"/>
    <lineage>
        <taxon>Eukaryota</taxon>
        <taxon>Sar</taxon>
        <taxon>Alveolata</taxon>
        <taxon>Dinophyceae</taxon>
        <taxon>Prorocentrales</taxon>
        <taxon>Prorocentraceae</taxon>
        <taxon>Prorocentrum</taxon>
    </lineage>
</organism>
<proteinExistence type="predicted"/>
<protein>
    <submittedName>
        <fullName evidence="2">Uncharacterized protein</fullName>
    </submittedName>
</protein>
<name>A0ABN9VE08_9DINO</name>
<feature type="non-terminal residue" evidence="2">
    <location>
        <position position="52"/>
    </location>
</feature>
<feature type="compositionally biased region" description="Basic residues" evidence="1">
    <location>
        <begin position="15"/>
        <end position="25"/>
    </location>
</feature>
<feature type="region of interest" description="Disordered" evidence="1">
    <location>
        <begin position="1"/>
        <end position="52"/>
    </location>
</feature>
<evidence type="ECO:0000256" key="1">
    <source>
        <dbReference type="SAM" id="MobiDB-lite"/>
    </source>
</evidence>
<evidence type="ECO:0000313" key="2">
    <source>
        <dbReference type="EMBL" id="CAK0869777.1"/>
    </source>
</evidence>
<dbReference type="EMBL" id="CAUYUJ010016883">
    <property type="protein sequence ID" value="CAK0869777.1"/>
    <property type="molecule type" value="Genomic_DNA"/>
</dbReference>
<accession>A0ABN9VE08</accession>
<evidence type="ECO:0000313" key="3">
    <source>
        <dbReference type="Proteomes" id="UP001189429"/>
    </source>
</evidence>
<reference evidence="2" key="1">
    <citation type="submission" date="2023-10" db="EMBL/GenBank/DDBJ databases">
        <authorList>
            <person name="Chen Y."/>
            <person name="Shah S."/>
            <person name="Dougan E. K."/>
            <person name="Thang M."/>
            <person name="Chan C."/>
        </authorList>
    </citation>
    <scope>NUCLEOTIDE SEQUENCE [LARGE SCALE GENOMIC DNA]</scope>
</reference>
<gene>
    <name evidence="2" type="ORF">PCOR1329_LOCUS56031</name>
</gene>
<keyword evidence="3" id="KW-1185">Reference proteome</keyword>
<comment type="caution">
    <text evidence="2">The sequence shown here is derived from an EMBL/GenBank/DDBJ whole genome shotgun (WGS) entry which is preliminary data.</text>
</comment>
<feature type="non-terminal residue" evidence="2">
    <location>
        <position position="1"/>
    </location>
</feature>
<feature type="compositionally biased region" description="Low complexity" evidence="1">
    <location>
        <begin position="34"/>
        <end position="45"/>
    </location>
</feature>